<feature type="transmembrane region" description="Helical" evidence="6">
    <location>
        <begin position="37"/>
        <end position="61"/>
    </location>
</feature>
<gene>
    <name evidence="7" type="ORF">L861_22720</name>
</gene>
<comment type="caution">
    <text evidence="7">The sequence shown here is derived from an EMBL/GenBank/DDBJ whole genome shotgun (WGS) entry which is preliminary data.</text>
</comment>
<dbReference type="Proteomes" id="UP000014463">
    <property type="component" value="Unassembled WGS sequence"/>
</dbReference>
<dbReference type="RefSeq" id="WP_016416047.1">
    <property type="nucleotide sequence ID" value="NZ_AUAB01000022.1"/>
</dbReference>
<keyword evidence="8" id="KW-1185">Reference proteome</keyword>
<dbReference type="PANTHER" id="PTHR30086:SF20">
    <property type="entry name" value="ARGININE EXPORTER PROTEIN ARGO-RELATED"/>
    <property type="match status" value="1"/>
</dbReference>
<dbReference type="InterPro" id="IPR001123">
    <property type="entry name" value="LeuE-type"/>
</dbReference>
<feature type="transmembrane region" description="Helical" evidence="6">
    <location>
        <begin position="67"/>
        <end position="85"/>
    </location>
</feature>
<keyword evidence="2" id="KW-1003">Cell membrane</keyword>
<evidence type="ECO:0008006" key="9">
    <source>
        <dbReference type="Google" id="ProtNLM"/>
    </source>
</evidence>
<evidence type="ECO:0000256" key="6">
    <source>
        <dbReference type="SAM" id="Phobius"/>
    </source>
</evidence>
<dbReference type="STRING" id="1121939.L861_22720"/>
<dbReference type="PIRSF" id="PIRSF006324">
    <property type="entry name" value="LeuE"/>
    <property type="match status" value="1"/>
</dbReference>
<keyword evidence="5 6" id="KW-0472">Membrane</keyword>
<dbReference type="PATRIC" id="fig|1121939.11.peg.1552"/>
<evidence type="ECO:0000313" key="8">
    <source>
        <dbReference type="Proteomes" id="UP000014463"/>
    </source>
</evidence>
<dbReference type="OrthoDB" id="9804822at2"/>
<evidence type="ECO:0000256" key="4">
    <source>
        <dbReference type="ARBA" id="ARBA00022989"/>
    </source>
</evidence>
<feature type="transmembrane region" description="Helical" evidence="6">
    <location>
        <begin position="6"/>
        <end position="25"/>
    </location>
</feature>
<dbReference type="Pfam" id="PF01810">
    <property type="entry name" value="LysE"/>
    <property type="match status" value="1"/>
</dbReference>
<dbReference type="PANTHER" id="PTHR30086">
    <property type="entry name" value="ARGININE EXPORTER PROTEIN ARGO"/>
    <property type="match status" value="1"/>
</dbReference>
<dbReference type="GO" id="GO:0005886">
    <property type="term" value="C:plasma membrane"/>
    <property type="evidence" value="ECO:0007669"/>
    <property type="project" value="UniProtKB-SubCell"/>
</dbReference>
<evidence type="ECO:0000256" key="5">
    <source>
        <dbReference type="ARBA" id="ARBA00023136"/>
    </source>
</evidence>
<dbReference type="eggNOG" id="COG1280">
    <property type="taxonomic scope" value="Bacteria"/>
</dbReference>
<evidence type="ECO:0000313" key="7">
    <source>
        <dbReference type="EMBL" id="EPC03126.1"/>
    </source>
</evidence>
<organism evidence="7 8">
    <name type="scientific">Litchfieldella anticariensis (strain DSM 16096 / CECT 5854 / CIP 108499 / LMG 22089 / FP35)</name>
    <name type="common">Halomonas anticariensis</name>
    <dbReference type="NCBI Taxonomy" id="1121939"/>
    <lineage>
        <taxon>Bacteria</taxon>
        <taxon>Pseudomonadati</taxon>
        <taxon>Pseudomonadota</taxon>
        <taxon>Gammaproteobacteria</taxon>
        <taxon>Oceanospirillales</taxon>
        <taxon>Halomonadaceae</taxon>
        <taxon>Litchfieldella</taxon>
    </lineage>
</organism>
<accession>S2LED4</accession>
<sequence length="209" mass="22388">MELWIFLGALAAAYLLPGPDMILVLQTGALQGRSQAFATVAGLATARGLHVALAALGLAALFQAAPWAFNVVRYVGAAYLIWMGVQILRSGPGLSADDTSKGLFAVSHRLAWRRGLLTNLLNPKSLLFCSVLLPQFVLPGQGSILAQFALLGVLLVGTGVLFDTLYATTGTWLGQWLAGSSMRERLQRWTFASLLIGFGLRLATHRLPQ</sequence>
<comment type="subcellular location">
    <subcellularLocation>
        <location evidence="1">Cell membrane</location>
        <topology evidence="1">Multi-pass membrane protein</topology>
    </subcellularLocation>
</comment>
<name>S2LED4_LITA3</name>
<keyword evidence="3 6" id="KW-0812">Transmembrane</keyword>
<dbReference type="GO" id="GO:0015171">
    <property type="term" value="F:amino acid transmembrane transporter activity"/>
    <property type="evidence" value="ECO:0007669"/>
    <property type="project" value="TreeGrafter"/>
</dbReference>
<evidence type="ECO:0000256" key="2">
    <source>
        <dbReference type="ARBA" id="ARBA00022475"/>
    </source>
</evidence>
<feature type="transmembrane region" description="Helical" evidence="6">
    <location>
        <begin position="144"/>
        <end position="166"/>
    </location>
</feature>
<protein>
    <recommendedName>
        <fullName evidence="9">Lysine transporter LysE</fullName>
    </recommendedName>
</protein>
<evidence type="ECO:0000256" key="1">
    <source>
        <dbReference type="ARBA" id="ARBA00004651"/>
    </source>
</evidence>
<reference evidence="7 8" key="1">
    <citation type="journal article" date="2013" name="Genome Announc.">
        <title>Draft genome sequence of the moderately halophilic gammaproteobacterium Halomonas anticariensis FP35.</title>
        <authorList>
            <person name="Tahrioui A."/>
            <person name="Quesada E."/>
            <person name="Llamas I."/>
        </authorList>
    </citation>
    <scope>NUCLEOTIDE SEQUENCE [LARGE SCALE GENOMIC DNA]</scope>
    <source>
        <strain evidence="8">DSM 16096 / CECT 5854 / LMG 22089 / FP35</strain>
    </source>
</reference>
<proteinExistence type="predicted"/>
<dbReference type="EMBL" id="ASTJ01000022">
    <property type="protein sequence ID" value="EPC03126.1"/>
    <property type="molecule type" value="Genomic_DNA"/>
</dbReference>
<keyword evidence="4 6" id="KW-1133">Transmembrane helix</keyword>
<evidence type="ECO:0000256" key="3">
    <source>
        <dbReference type="ARBA" id="ARBA00022692"/>
    </source>
</evidence>
<dbReference type="AlphaFoldDB" id="S2LED4"/>